<dbReference type="Pfam" id="PF03017">
    <property type="entry name" value="Transposase_23"/>
    <property type="match status" value="1"/>
</dbReference>
<reference evidence="2" key="1">
    <citation type="submission" date="2017-07" db="EMBL/GenBank/DDBJ databases">
        <title>Taro Niue Genome Assembly and Annotation.</title>
        <authorList>
            <person name="Atibalentja N."/>
            <person name="Keating K."/>
            <person name="Fields C.J."/>
        </authorList>
    </citation>
    <scope>NUCLEOTIDE SEQUENCE</scope>
    <source>
        <strain evidence="2">Niue_2</strain>
        <tissue evidence="2">Leaf</tissue>
    </source>
</reference>
<protein>
    <recommendedName>
        <fullName evidence="1">Transposase Tnp1/En/Spm-like domain-containing protein</fullName>
    </recommendedName>
</protein>
<evidence type="ECO:0000313" key="2">
    <source>
        <dbReference type="EMBL" id="MQM03917.1"/>
    </source>
</evidence>
<evidence type="ECO:0000313" key="3">
    <source>
        <dbReference type="Proteomes" id="UP000652761"/>
    </source>
</evidence>
<evidence type="ECO:0000259" key="1">
    <source>
        <dbReference type="Pfam" id="PF03017"/>
    </source>
</evidence>
<dbReference type="InterPro" id="IPR004264">
    <property type="entry name" value="Transposase_23"/>
</dbReference>
<sequence>MDLNQAHRYVLFKSEEIATYLMEHRNILQSQQWRIRPKELERIHNERFPTWFKDNSRFKFDRDCKDWVLRTIAKKRRAWKTRIKANYFTPFKADEERVRACQDNRIDSDKFKEALKFWNSEKGQKVSRKDIFSQVMGEDGHSWVRTVGMGSTPSKVFGDKSSRDTVIDRVSTSDEEVQKMQEEMKVLQSTVQSLGHCLVRVLQNGGGSTNNINVNGMLGALNLPMPNTQDPNSSNNILDIGSPHEHSSSRVSNVGRNHESPSLFISRGKDPQASNEKIVEEVFLKSWNEADFVVASGIIVSRDSKKKVGGVELGDFFCKVSIEIPIQPLAQLIRPYCELKTIGDATGKTIAWLKTHVEKKGA</sequence>
<proteinExistence type="predicted"/>
<dbReference type="EMBL" id="NMUH01003119">
    <property type="protein sequence ID" value="MQM03917.1"/>
    <property type="molecule type" value="Genomic_DNA"/>
</dbReference>
<dbReference type="AlphaFoldDB" id="A0A843W950"/>
<feature type="domain" description="Transposase Tnp1/En/Spm-like" evidence="1">
    <location>
        <begin position="281"/>
        <end position="345"/>
    </location>
</feature>
<comment type="caution">
    <text evidence="2">The sequence shown here is derived from an EMBL/GenBank/DDBJ whole genome shotgun (WGS) entry which is preliminary data.</text>
</comment>
<gene>
    <name evidence="2" type="ORF">Taro_036704</name>
</gene>
<dbReference type="OrthoDB" id="671689at2759"/>
<organism evidence="2 3">
    <name type="scientific">Colocasia esculenta</name>
    <name type="common">Wild taro</name>
    <name type="synonym">Arum esculentum</name>
    <dbReference type="NCBI Taxonomy" id="4460"/>
    <lineage>
        <taxon>Eukaryota</taxon>
        <taxon>Viridiplantae</taxon>
        <taxon>Streptophyta</taxon>
        <taxon>Embryophyta</taxon>
        <taxon>Tracheophyta</taxon>
        <taxon>Spermatophyta</taxon>
        <taxon>Magnoliopsida</taxon>
        <taxon>Liliopsida</taxon>
        <taxon>Araceae</taxon>
        <taxon>Aroideae</taxon>
        <taxon>Colocasieae</taxon>
        <taxon>Colocasia</taxon>
    </lineage>
</organism>
<name>A0A843W950_COLES</name>
<dbReference type="Proteomes" id="UP000652761">
    <property type="component" value="Unassembled WGS sequence"/>
</dbReference>
<accession>A0A843W950</accession>
<keyword evidence="3" id="KW-1185">Reference proteome</keyword>